<feature type="region of interest" description="Disordered" evidence="5">
    <location>
        <begin position="162"/>
        <end position="182"/>
    </location>
</feature>
<dbReference type="AlphaFoldDB" id="A0A8J3CNH0"/>
<dbReference type="InterPro" id="IPR038765">
    <property type="entry name" value="Papain-like_cys_pep_sf"/>
</dbReference>
<feature type="domain" description="NlpC/P60" evidence="7">
    <location>
        <begin position="42"/>
        <end position="165"/>
    </location>
</feature>
<comment type="caution">
    <text evidence="8">The sequence shown here is derived from an EMBL/GenBank/DDBJ whole genome shotgun (WGS) entry which is preliminary data.</text>
</comment>
<proteinExistence type="inferred from homology"/>
<reference evidence="8" key="2">
    <citation type="submission" date="2020-09" db="EMBL/GenBank/DDBJ databases">
        <authorList>
            <person name="Sun Q."/>
            <person name="Kim S."/>
        </authorList>
    </citation>
    <scope>NUCLEOTIDE SEQUENCE</scope>
    <source>
        <strain evidence="8">KCTC 32501</strain>
    </source>
</reference>
<gene>
    <name evidence="8" type="ORF">GCM10009007_14960</name>
</gene>
<feature type="compositionally biased region" description="Polar residues" evidence="5">
    <location>
        <begin position="165"/>
        <end position="182"/>
    </location>
</feature>
<keyword evidence="2" id="KW-0645">Protease</keyword>
<dbReference type="Gene3D" id="3.90.1720.10">
    <property type="entry name" value="endopeptidase domain like (from Nostoc punctiforme)"/>
    <property type="match status" value="1"/>
</dbReference>
<evidence type="ECO:0000256" key="1">
    <source>
        <dbReference type="ARBA" id="ARBA00007074"/>
    </source>
</evidence>
<dbReference type="Pfam" id="PF00877">
    <property type="entry name" value="NLPC_P60"/>
    <property type="match status" value="1"/>
</dbReference>
<evidence type="ECO:0000256" key="4">
    <source>
        <dbReference type="ARBA" id="ARBA00022807"/>
    </source>
</evidence>
<dbReference type="RefSeq" id="WP_189493323.1">
    <property type="nucleotide sequence ID" value="NZ_BMZG01000007.1"/>
</dbReference>
<dbReference type="SUPFAM" id="SSF54001">
    <property type="entry name" value="Cysteine proteinases"/>
    <property type="match status" value="1"/>
</dbReference>
<protein>
    <recommendedName>
        <fullName evidence="7">NlpC/P60 domain-containing protein</fullName>
    </recommendedName>
</protein>
<feature type="chain" id="PRO_5035237615" description="NlpC/P60 domain-containing protein" evidence="6">
    <location>
        <begin position="41"/>
        <end position="182"/>
    </location>
</feature>
<keyword evidence="4" id="KW-0788">Thiol protease</keyword>
<dbReference type="EMBL" id="BMZG01000007">
    <property type="protein sequence ID" value="GHA74880.1"/>
    <property type="molecule type" value="Genomic_DNA"/>
</dbReference>
<dbReference type="PROSITE" id="PS51935">
    <property type="entry name" value="NLPC_P60"/>
    <property type="match status" value="1"/>
</dbReference>
<organism evidence="8 9">
    <name type="scientific">Formosimonas limnophila</name>
    <dbReference type="NCBI Taxonomy" id="1384487"/>
    <lineage>
        <taxon>Bacteria</taxon>
        <taxon>Pseudomonadati</taxon>
        <taxon>Pseudomonadota</taxon>
        <taxon>Betaproteobacteria</taxon>
        <taxon>Burkholderiales</taxon>
        <taxon>Burkholderiaceae</taxon>
        <taxon>Formosimonas</taxon>
    </lineage>
</organism>
<keyword evidence="6" id="KW-0732">Signal</keyword>
<dbReference type="GO" id="GO:0006508">
    <property type="term" value="P:proteolysis"/>
    <property type="evidence" value="ECO:0007669"/>
    <property type="project" value="UniProtKB-KW"/>
</dbReference>
<accession>A0A8J3CNH0</accession>
<comment type="similarity">
    <text evidence="1">Belongs to the peptidase C40 family.</text>
</comment>
<evidence type="ECO:0000256" key="2">
    <source>
        <dbReference type="ARBA" id="ARBA00022670"/>
    </source>
</evidence>
<evidence type="ECO:0000313" key="9">
    <source>
        <dbReference type="Proteomes" id="UP000614287"/>
    </source>
</evidence>
<evidence type="ECO:0000313" key="8">
    <source>
        <dbReference type="EMBL" id="GHA74880.1"/>
    </source>
</evidence>
<feature type="signal peptide" evidence="6">
    <location>
        <begin position="1"/>
        <end position="40"/>
    </location>
</feature>
<evidence type="ECO:0000256" key="6">
    <source>
        <dbReference type="SAM" id="SignalP"/>
    </source>
</evidence>
<dbReference type="InterPro" id="IPR051202">
    <property type="entry name" value="Peptidase_C40"/>
</dbReference>
<evidence type="ECO:0000259" key="7">
    <source>
        <dbReference type="PROSITE" id="PS51935"/>
    </source>
</evidence>
<evidence type="ECO:0000256" key="5">
    <source>
        <dbReference type="SAM" id="MobiDB-lite"/>
    </source>
</evidence>
<name>A0A8J3CNH0_9BURK</name>
<dbReference type="InterPro" id="IPR000064">
    <property type="entry name" value="NLP_P60_dom"/>
</dbReference>
<sequence length="182" mass="19474">MFFSIDLKRAVTTRFTRTLKRMIAVTIGTSLTIASISASADDSFTQRLVSKAMDLVGVKYRFGGTSPSTGLDCSGYVQYVFKSAGINLPRIASDMGRTGEAVGSGSMAPGDLVFFNTRGFANSHVGIYLGNSMFIHSPRSGRSVSVESLDIPYWKSRFNGARRVSGSSVNPNSFSGNAPQGM</sequence>
<dbReference type="PANTHER" id="PTHR47053:SF1">
    <property type="entry name" value="MUREIN DD-ENDOPEPTIDASE MEPH-RELATED"/>
    <property type="match status" value="1"/>
</dbReference>
<dbReference type="PANTHER" id="PTHR47053">
    <property type="entry name" value="MUREIN DD-ENDOPEPTIDASE MEPH-RELATED"/>
    <property type="match status" value="1"/>
</dbReference>
<dbReference type="Proteomes" id="UP000614287">
    <property type="component" value="Unassembled WGS sequence"/>
</dbReference>
<keyword evidence="3" id="KW-0378">Hydrolase</keyword>
<reference evidence="8" key="1">
    <citation type="journal article" date="2014" name="Int. J. Syst. Evol. Microbiol.">
        <title>Complete genome sequence of Corynebacterium casei LMG S-19264T (=DSM 44701T), isolated from a smear-ripened cheese.</title>
        <authorList>
            <consortium name="US DOE Joint Genome Institute (JGI-PGF)"/>
            <person name="Walter F."/>
            <person name="Albersmeier A."/>
            <person name="Kalinowski J."/>
            <person name="Ruckert C."/>
        </authorList>
    </citation>
    <scope>NUCLEOTIDE SEQUENCE</scope>
    <source>
        <strain evidence="8">KCTC 32501</strain>
    </source>
</reference>
<evidence type="ECO:0000256" key="3">
    <source>
        <dbReference type="ARBA" id="ARBA00022801"/>
    </source>
</evidence>
<keyword evidence="9" id="KW-1185">Reference proteome</keyword>
<dbReference type="GO" id="GO:0008234">
    <property type="term" value="F:cysteine-type peptidase activity"/>
    <property type="evidence" value="ECO:0007669"/>
    <property type="project" value="UniProtKB-KW"/>
</dbReference>